<name>A0AAV4PW68_9ARAC</name>
<gene>
    <name evidence="2" type="ORF">CDAR_501631</name>
</gene>
<protein>
    <submittedName>
        <fullName evidence="2">Uncharacterized protein</fullName>
    </submittedName>
</protein>
<comment type="caution">
    <text evidence="2">The sequence shown here is derived from an EMBL/GenBank/DDBJ whole genome shotgun (WGS) entry which is preliminary data.</text>
</comment>
<keyword evidence="3" id="KW-1185">Reference proteome</keyword>
<evidence type="ECO:0000313" key="3">
    <source>
        <dbReference type="Proteomes" id="UP001054837"/>
    </source>
</evidence>
<reference evidence="2 3" key="1">
    <citation type="submission" date="2021-06" db="EMBL/GenBank/DDBJ databases">
        <title>Caerostris darwini draft genome.</title>
        <authorList>
            <person name="Kono N."/>
            <person name="Arakawa K."/>
        </authorList>
    </citation>
    <scope>NUCLEOTIDE SEQUENCE [LARGE SCALE GENOMIC DNA]</scope>
</reference>
<dbReference type="Proteomes" id="UP001054837">
    <property type="component" value="Unassembled WGS sequence"/>
</dbReference>
<proteinExistence type="predicted"/>
<evidence type="ECO:0000256" key="1">
    <source>
        <dbReference type="SAM" id="MobiDB-lite"/>
    </source>
</evidence>
<evidence type="ECO:0000313" key="2">
    <source>
        <dbReference type="EMBL" id="GIY00137.1"/>
    </source>
</evidence>
<accession>A0AAV4PW68</accession>
<dbReference type="EMBL" id="BPLQ01003391">
    <property type="protein sequence ID" value="GIY00137.1"/>
    <property type="molecule type" value="Genomic_DNA"/>
</dbReference>
<sequence>MASTSTPANPSPSETSSISNPQSGFPYPLGAEDCKINKKNYHHSDMEEPLTEGYAVELRIRRGILLIECFGTIGGRWRGGEERLTDLKKRTSK</sequence>
<feature type="compositionally biased region" description="Low complexity" evidence="1">
    <location>
        <begin position="1"/>
        <end position="17"/>
    </location>
</feature>
<dbReference type="AlphaFoldDB" id="A0AAV4PW68"/>
<feature type="region of interest" description="Disordered" evidence="1">
    <location>
        <begin position="1"/>
        <end position="31"/>
    </location>
</feature>
<organism evidence="2 3">
    <name type="scientific">Caerostris darwini</name>
    <dbReference type="NCBI Taxonomy" id="1538125"/>
    <lineage>
        <taxon>Eukaryota</taxon>
        <taxon>Metazoa</taxon>
        <taxon>Ecdysozoa</taxon>
        <taxon>Arthropoda</taxon>
        <taxon>Chelicerata</taxon>
        <taxon>Arachnida</taxon>
        <taxon>Araneae</taxon>
        <taxon>Araneomorphae</taxon>
        <taxon>Entelegynae</taxon>
        <taxon>Araneoidea</taxon>
        <taxon>Araneidae</taxon>
        <taxon>Caerostris</taxon>
    </lineage>
</organism>